<dbReference type="SUPFAM" id="SSF48317">
    <property type="entry name" value="Acid phosphatase/Vanadium-dependent haloperoxidase"/>
    <property type="match status" value="1"/>
</dbReference>
<dbReference type="Pfam" id="PF01569">
    <property type="entry name" value="PAP2"/>
    <property type="match status" value="1"/>
</dbReference>
<dbReference type="Gene3D" id="3.10.560.10">
    <property type="entry name" value="Outer membrane lipoprotein wza domain like"/>
    <property type="match status" value="1"/>
</dbReference>
<dbReference type="Proteomes" id="UP001321700">
    <property type="component" value="Unassembled WGS sequence"/>
</dbReference>
<dbReference type="InterPro" id="IPR000326">
    <property type="entry name" value="PAP2/HPO"/>
</dbReference>
<accession>A0ABU3KRJ4</accession>
<comment type="caution">
    <text evidence="2">The sequence shown here is derived from an EMBL/GenBank/DDBJ whole genome shotgun (WGS) entry which is preliminary data.</text>
</comment>
<dbReference type="SMART" id="SM00014">
    <property type="entry name" value="acidPPc"/>
    <property type="match status" value="1"/>
</dbReference>
<dbReference type="InterPro" id="IPR010344">
    <property type="entry name" value="YbjH"/>
</dbReference>
<dbReference type="InterPro" id="IPR010425">
    <property type="entry name" value="Caps_synth_GfcC-like_C"/>
</dbReference>
<dbReference type="InterPro" id="IPR036938">
    <property type="entry name" value="PAP2/HPO_sf"/>
</dbReference>
<dbReference type="Pfam" id="PF06251">
    <property type="entry name" value="Caps_syn_GfcC_C"/>
    <property type="match status" value="1"/>
</dbReference>
<gene>
    <name evidence="2" type="ORF">RAE19_16540</name>
</gene>
<proteinExistence type="predicted"/>
<sequence length="1205" mass="129759">MFSISPMAFAWGRAMNSRFSNRNVTLVVLLSLAWVPRVSAELLSPPPFESAPSTGVVSGAVQAGERLSDWVIRNVPAMPNSYALHWLVAAERGPQLALRNAVVSGLRMTSLGETGGTGALRVLESLPVTGRVPLASSDGYWLQVSPQFDPVLGDRDHVRWYGEPSTVGVMGHDGQLCLVTHQPLSQLQQYVRACIAAELPVDTVWVVQPDGRVIKVAFAEWNAEQDIELAPGAWVWAPGRGAVGEGTSANLARFLATQPPAESILPEKPRFEPAALPEKRVITKQQLTASDWGEIGLLQTPTARMAPAGSVRTHFSGSYPYTRGTVMLQPFDGMEAGFRYTDIANRLYGESIAGDQTYKDKSIDVKLRLLKESANLPELAVGMRDIGGTGLFSGEYLVANKRWSAWDASLGLGWGYLGGRGDIQSPLGFLGSSFKKRATISTASGGETNEQNLFRGDASVFGGIQWSSPTGKWVLKAEYEGNNYASEPLGGREKQDSPFNFGLVYRYSPNVDLSAGFERGNRVMFGLTLHLGLHQLEMPKLLDRPLPVLAAKPLSPAEPLNWSAIAAEINAQTGWTVRALSIQGHRLVLSAESDGAVFLKERVEKAIRVLHHRAPVVVRHFSFELSERGLAMMGLDIDRAEWLTQQTQAQAPALTLPALQARASTARMAPVSASDGSDGLLFDKSVSSFVVAPSYSQSFGGPDGFVLYRAGVHAKFEQRLTPTTWLSATLNGRAFDNYDTFIYNAPSNLPRVRTDVRRYVTSSRVTLPELQVTHVEDFGGGHYASVYGGFLESMYAGVGGEWLYRPWQSNFAFGVDVNRVRQRGFSQDFALRDYQVNTGHATAYWDTGWNGLRAKLQVGQYLAGDVGATLDLHRVFANGTTIGAWATKTNVSAEQFGEGSFDKGIYVTIPIDLLLPKTSAGTANVVWSPLTRDGGARLARSVGLFNLTSQRDARAMQWVSDPTTRQKNRFRFGEDLSLIESDPVNSWGQVGGAAKQFGQRVSGVPASAWATGVAGVMLSGFADTGLKNWAANHQGGGWERAAKLSNALPVALALCTGALATGLAGDSAADTARSSLMAAGVTLGANTVLKYAVGRSRPKDGLGAADFQGGTVNAGQSSFASNHVATTFALITPFAQRYDQPGLYALAATSALGRIQQGEHWFSDTVAGAFLGYAIGSLMPSLSAQKPKGWQADVSPQYIGATKRF</sequence>
<dbReference type="Gene3D" id="1.20.144.10">
    <property type="entry name" value="Phosphatidic acid phosphatase type 2/haloperoxidase"/>
    <property type="match status" value="1"/>
</dbReference>
<dbReference type="Pfam" id="PF06082">
    <property type="entry name" value="YjbH"/>
    <property type="match status" value="1"/>
</dbReference>
<keyword evidence="3" id="KW-1185">Reference proteome</keyword>
<protein>
    <submittedName>
        <fullName evidence="2">YjbH domain-containing protein</fullName>
    </submittedName>
</protein>
<dbReference type="RefSeq" id="WP_313875902.1">
    <property type="nucleotide sequence ID" value="NZ_JAVBIK010000001.1"/>
</dbReference>
<organism evidence="2 3">
    <name type="scientific">Rhodoferax potami</name>
    <dbReference type="NCBI Taxonomy" id="3068338"/>
    <lineage>
        <taxon>Bacteria</taxon>
        <taxon>Pseudomonadati</taxon>
        <taxon>Pseudomonadota</taxon>
        <taxon>Betaproteobacteria</taxon>
        <taxon>Burkholderiales</taxon>
        <taxon>Comamonadaceae</taxon>
        <taxon>Rhodoferax</taxon>
    </lineage>
</organism>
<feature type="domain" description="Phosphatidic acid phosphatase type 2/haloperoxidase" evidence="1">
    <location>
        <begin position="1072"/>
        <end position="1180"/>
    </location>
</feature>
<evidence type="ECO:0000259" key="1">
    <source>
        <dbReference type="SMART" id="SM00014"/>
    </source>
</evidence>
<name>A0ABU3KRJ4_9BURK</name>
<evidence type="ECO:0000313" key="3">
    <source>
        <dbReference type="Proteomes" id="UP001321700"/>
    </source>
</evidence>
<evidence type="ECO:0000313" key="2">
    <source>
        <dbReference type="EMBL" id="MDT7520295.1"/>
    </source>
</evidence>
<reference evidence="2 3" key="1">
    <citation type="submission" date="2023-08" db="EMBL/GenBank/DDBJ databases">
        <title>Rhodoferax potami sp. nov. and Rhodoferax mekongensis sp. nov., isolated from the Mekong River in Thailand.</title>
        <authorList>
            <person name="Kitikhun S."/>
            <person name="Charoenyingcharoen P."/>
            <person name="Siriarchawattana P."/>
            <person name="Likhitrattanapisal S."/>
            <person name="Nilsakha T."/>
            <person name="Chanpet A."/>
            <person name="Rattanawaree P."/>
            <person name="Ingsriswang S."/>
        </authorList>
    </citation>
    <scope>NUCLEOTIDE SEQUENCE [LARGE SCALE GENOMIC DNA]</scope>
    <source>
        <strain evidence="2 3">TBRC 17660</strain>
    </source>
</reference>
<dbReference type="EMBL" id="JAVBIK010000001">
    <property type="protein sequence ID" value="MDT7520295.1"/>
    <property type="molecule type" value="Genomic_DNA"/>
</dbReference>